<dbReference type="PROSITE" id="PS51272">
    <property type="entry name" value="SLH"/>
    <property type="match status" value="1"/>
</dbReference>
<keyword evidence="6" id="KW-1185">Reference proteome</keyword>
<name>A0ABV0JTB4_9CYAN</name>
<dbReference type="Pfam" id="PF00395">
    <property type="entry name" value="SLH"/>
    <property type="match status" value="1"/>
</dbReference>
<feature type="chain" id="PRO_5044993688" evidence="2">
    <location>
        <begin position="29"/>
        <end position="657"/>
    </location>
</feature>
<dbReference type="Gene3D" id="2.40.160.180">
    <property type="entry name" value="Carbohydrate-selective porin OprB"/>
    <property type="match status" value="1"/>
</dbReference>
<keyword evidence="3" id="KW-0175">Coiled coil</keyword>
<evidence type="ECO:0000256" key="1">
    <source>
        <dbReference type="ARBA" id="ARBA00008769"/>
    </source>
</evidence>
<dbReference type="PANTHER" id="PTHR43308">
    <property type="entry name" value="OUTER MEMBRANE PROTEIN ALPHA-RELATED"/>
    <property type="match status" value="1"/>
</dbReference>
<dbReference type="InterPro" id="IPR038673">
    <property type="entry name" value="OprB_sf"/>
</dbReference>
<sequence length="657" mass="69975">MFNFVWNALKLGPALLGASLLIASSALAAQQPAAENAIAPMAPAAESEAADTQETIVQSSEAAQEQLKEIAIAPAQETQQPQIEQLAAQPNINIAPVAETPVAENASPAPVVAESTTVAQTPVNSAPAAQNTEVLEQINRYSGETGSSDSMDQVTNISQLRDVQPTDWAYEALRSLVERYGCIAGYPDGTYRGNRALSRFEFAAGLNACLLQIEKLIAASTADFVTKEDLATLQRLIDEFGAELATLRTRVDNLEARTKFLEENQFSTTTKLAGEVIFAFADVFGEDRAVASGQPNSDQEIEANTILANRVRLNFDTSFTGRDRLRTRLEAANIPSFGSGLTGTNMTRLGFEGTGPVNTDNDVAVDELYYRFPVGQRLTVQLDAVRGEFNDTVIPTVNPYFESSGSGSISRFGRFNPIYRSGNPTGAGGGGGASFNYSISKALSLSGGYFARRSNDPSEGRGLFDGTYAALGQLTFQPSNAFSLGLTYVHGYYSGSNNDVSVSAGTGSSFANTPFGGGVATTSNSYGLEANLRLSPRFSLGGWVGYTNAVAETSPAGPATRGSNADIFNAAVNVAFPDLGKRGNLLGFVFGIPPKVTDNEVTGREDNDTSYHLEGFYRLRVTPNIAITPGLIVILNPEHNDNNDSIYVGTIRTTFTF</sequence>
<dbReference type="EMBL" id="JAMPKK010000048">
    <property type="protein sequence ID" value="MEP0866657.1"/>
    <property type="molecule type" value="Genomic_DNA"/>
</dbReference>
<protein>
    <submittedName>
        <fullName evidence="5">Iron uptake porin</fullName>
    </submittedName>
</protein>
<keyword evidence="2" id="KW-0732">Signal</keyword>
<evidence type="ECO:0000313" key="6">
    <source>
        <dbReference type="Proteomes" id="UP001442494"/>
    </source>
</evidence>
<feature type="coiled-coil region" evidence="3">
    <location>
        <begin position="230"/>
        <end position="264"/>
    </location>
</feature>
<dbReference type="InterPro" id="IPR051465">
    <property type="entry name" value="Cell_Envelope_Struct_Comp"/>
</dbReference>
<evidence type="ECO:0000313" key="5">
    <source>
        <dbReference type="EMBL" id="MEP0866657.1"/>
    </source>
</evidence>
<dbReference type="Pfam" id="PF04966">
    <property type="entry name" value="OprB"/>
    <property type="match status" value="1"/>
</dbReference>
<evidence type="ECO:0000256" key="2">
    <source>
        <dbReference type="RuleBase" id="RU363072"/>
    </source>
</evidence>
<comment type="caution">
    <text evidence="5">The sequence shown here is derived from an EMBL/GenBank/DDBJ whole genome shotgun (WGS) entry which is preliminary data.</text>
</comment>
<dbReference type="InterPro" id="IPR001119">
    <property type="entry name" value="SLH_dom"/>
</dbReference>
<dbReference type="RefSeq" id="WP_190422957.1">
    <property type="nucleotide sequence ID" value="NZ_JAMPKK010000048.1"/>
</dbReference>
<dbReference type="InterPro" id="IPR007049">
    <property type="entry name" value="Carb-sel_porin_OprB"/>
</dbReference>
<comment type="similarity">
    <text evidence="1 2">Belongs to the OprB family.</text>
</comment>
<gene>
    <name evidence="5" type="ORF">NDI37_19565</name>
</gene>
<dbReference type="NCBIfam" id="NF033921">
    <property type="entry name" value="por_somb"/>
    <property type="match status" value="1"/>
</dbReference>
<proteinExistence type="inferred from homology"/>
<organism evidence="5 6">
    <name type="scientific">Funiculus sociatus GB2-A5</name>
    <dbReference type="NCBI Taxonomy" id="2933946"/>
    <lineage>
        <taxon>Bacteria</taxon>
        <taxon>Bacillati</taxon>
        <taxon>Cyanobacteriota</taxon>
        <taxon>Cyanophyceae</taxon>
        <taxon>Coleofasciculales</taxon>
        <taxon>Coleofasciculaceae</taxon>
        <taxon>Funiculus</taxon>
    </lineage>
</organism>
<dbReference type="InterPro" id="IPR047684">
    <property type="entry name" value="Por_som-like"/>
</dbReference>
<dbReference type="SUPFAM" id="SSF56935">
    <property type="entry name" value="Porins"/>
    <property type="match status" value="1"/>
</dbReference>
<accession>A0ABV0JTB4</accession>
<evidence type="ECO:0000259" key="4">
    <source>
        <dbReference type="PROSITE" id="PS51272"/>
    </source>
</evidence>
<feature type="domain" description="SLH" evidence="4">
    <location>
        <begin position="156"/>
        <end position="220"/>
    </location>
</feature>
<dbReference type="PANTHER" id="PTHR43308:SF1">
    <property type="entry name" value="OUTER MEMBRANE PROTEIN ALPHA"/>
    <property type="match status" value="1"/>
</dbReference>
<dbReference type="Proteomes" id="UP001442494">
    <property type="component" value="Unassembled WGS sequence"/>
</dbReference>
<reference evidence="5 6" key="1">
    <citation type="submission" date="2022-04" db="EMBL/GenBank/DDBJ databases">
        <title>Positive selection, recombination, and allopatry shape intraspecific diversity of widespread and dominant cyanobacteria.</title>
        <authorList>
            <person name="Wei J."/>
            <person name="Shu W."/>
            <person name="Hu C."/>
        </authorList>
    </citation>
    <scope>NUCLEOTIDE SEQUENCE [LARGE SCALE GENOMIC DNA]</scope>
    <source>
        <strain evidence="5 6">GB2-A5</strain>
    </source>
</reference>
<evidence type="ECO:0000256" key="3">
    <source>
        <dbReference type="SAM" id="Coils"/>
    </source>
</evidence>
<feature type="signal peptide" evidence="2">
    <location>
        <begin position="1"/>
        <end position="28"/>
    </location>
</feature>